<dbReference type="Proteomes" id="UP000824998">
    <property type="component" value="Unassembled WGS sequence"/>
</dbReference>
<organism evidence="1 2">
    <name type="scientific">Amylocarpus encephaloides</name>
    <dbReference type="NCBI Taxonomy" id="45428"/>
    <lineage>
        <taxon>Eukaryota</taxon>
        <taxon>Fungi</taxon>
        <taxon>Dikarya</taxon>
        <taxon>Ascomycota</taxon>
        <taxon>Pezizomycotina</taxon>
        <taxon>Leotiomycetes</taxon>
        <taxon>Helotiales</taxon>
        <taxon>Helotiales incertae sedis</taxon>
        <taxon>Amylocarpus</taxon>
    </lineage>
</organism>
<comment type="caution">
    <text evidence="1">The sequence shown here is derived from an EMBL/GenBank/DDBJ whole genome shotgun (WGS) entry which is preliminary data.</text>
</comment>
<accession>A0A9P8C6V8</accession>
<dbReference type="AlphaFoldDB" id="A0A9P8C6V8"/>
<sequence length="253" mass="28638">MSAFTMTPTSLLGLPLELRHQIYGHIFHEQCQQEQSSINKDCICGARLSCTNRQLRTESRHLYFSHTRFNLQANNVKGFVKDMGGYIEHIKDLSITFADPPIIEAPLESLCATLLDKGTVQQLKLVFPRSSEPRLRRNLPRPFYWPGVASEAEMYDLELRPSRHSLAEIKTLRTLIILGHPLQLEESVFRLINNVANAGVRREDGQRHCGRCMIESHEGTLLYVIGMDLVGDASMDCSPFLDLLGSFEGRPVT</sequence>
<name>A0A9P8C6V8_9HELO</name>
<evidence type="ECO:0008006" key="3">
    <source>
        <dbReference type="Google" id="ProtNLM"/>
    </source>
</evidence>
<reference evidence="1" key="1">
    <citation type="journal article" date="2021" name="IMA Fungus">
        <title>Genomic characterization of three marine fungi, including Emericellopsis atlantica sp. nov. with signatures of a generalist lifestyle and marine biomass degradation.</title>
        <authorList>
            <person name="Hagestad O.C."/>
            <person name="Hou L."/>
            <person name="Andersen J.H."/>
            <person name="Hansen E.H."/>
            <person name="Altermark B."/>
            <person name="Li C."/>
            <person name="Kuhnert E."/>
            <person name="Cox R.J."/>
            <person name="Crous P.W."/>
            <person name="Spatafora J.W."/>
            <person name="Lail K."/>
            <person name="Amirebrahimi M."/>
            <person name="Lipzen A."/>
            <person name="Pangilinan J."/>
            <person name="Andreopoulos W."/>
            <person name="Hayes R.D."/>
            <person name="Ng V."/>
            <person name="Grigoriev I.V."/>
            <person name="Jackson S.A."/>
            <person name="Sutton T.D.S."/>
            <person name="Dobson A.D.W."/>
            <person name="Rama T."/>
        </authorList>
    </citation>
    <scope>NUCLEOTIDE SEQUENCE</scope>
    <source>
        <strain evidence="1">TRa018bII</strain>
    </source>
</reference>
<protein>
    <recommendedName>
        <fullName evidence="3">F-box domain-containing protein</fullName>
    </recommendedName>
</protein>
<gene>
    <name evidence="1" type="ORF">BJ875DRAFT_457354</name>
</gene>
<dbReference type="OrthoDB" id="3538683at2759"/>
<proteinExistence type="predicted"/>
<keyword evidence="2" id="KW-1185">Reference proteome</keyword>
<evidence type="ECO:0000313" key="1">
    <source>
        <dbReference type="EMBL" id="KAG9236069.1"/>
    </source>
</evidence>
<evidence type="ECO:0000313" key="2">
    <source>
        <dbReference type="Proteomes" id="UP000824998"/>
    </source>
</evidence>
<dbReference type="EMBL" id="MU251415">
    <property type="protein sequence ID" value="KAG9236069.1"/>
    <property type="molecule type" value="Genomic_DNA"/>
</dbReference>